<keyword evidence="6" id="KW-0809">Transit peptide</keyword>
<dbReference type="OMA" id="LITFWMP"/>
<dbReference type="GO" id="GO:0042170">
    <property type="term" value="C:plastid membrane"/>
    <property type="evidence" value="ECO:0007669"/>
    <property type="project" value="UniProtKB-ARBA"/>
</dbReference>
<dbReference type="GO" id="GO:0009507">
    <property type="term" value="C:chloroplast"/>
    <property type="evidence" value="ECO:0007669"/>
    <property type="project" value="UniProtKB-SubCell"/>
</dbReference>
<name>A0A5J4Z5D1_PORPP</name>
<feature type="transmembrane region" description="Helical" evidence="11">
    <location>
        <begin position="395"/>
        <end position="417"/>
    </location>
</feature>
<dbReference type="Proteomes" id="UP000324585">
    <property type="component" value="Unassembled WGS sequence"/>
</dbReference>
<keyword evidence="4" id="KW-0934">Plastid</keyword>
<dbReference type="EMBL" id="VRMN01000001">
    <property type="protein sequence ID" value="KAA8498194.1"/>
    <property type="molecule type" value="Genomic_DNA"/>
</dbReference>
<comment type="caution">
    <text evidence="13">The sequence shown here is derived from an EMBL/GenBank/DDBJ whole genome shotgun (WGS) entry which is preliminary data.</text>
</comment>
<feature type="transmembrane region" description="Helical" evidence="11">
    <location>
        <begin position="470"/>
        <end position="489"/>
    </location>
</feature>
<dbReference type="AlphaFoldDB" id="A0A5J4Z5D1"/>
<evidence type="ECO:0000256" key="1">
    <source>
        <dbReference type="ARBA" id="ARBA00004141"/>
    </source>
</evidence>
<keyword evidence="3" id="KW-0150">Chloroplast</keyword>
<evidence type="ECO:0000256" key="3">
    <source>
        <dbReference type="ARBA" id="ARBA00022528"/>
    </source>
</evidence>
<feature type="transmembrane region" description="Helical" evidence="11">
    <location>
        <begin position="429"/>
        <end position="449"/>
    </location>
</feature>
<feature type="transmembrane region" description="Helical" evidence="11">
    <location>
        <begin position="148"/>
        <end position="174"/>
    </location>
</feature>
<keyword evidence="7 11" id="KW-1133">Transmembrane helix</keyword>
<dbReference type="OrthoDB" id="2250022at2759"/>
<dbReference type="GO" id="GO:0015291">
    <property type="term" value="F:secondary active transmembrane transporter activity"/>
    <property type="evidence" value="ECO:0007669"/>
    <property type="project" value="UniProtKB-ARBA"/>
</dbReference>
<evidence type="ECO:0000256" key="6">
    <source>
        <dbReference type="ARBA" id="ARBA00022946"/>
    </source>
</evidence>
<dbReference type="InterPro" id="IPR044777">
    <property type="entry name" value="SLC17A9-like"/>
</dbReference>
<comment type="similarity">
    <text evidence="9">Belongs to the major facilitator superfamily. Sodium/anion cotransporter (TC 2.A.1.14) family.</text>
</comment>
<dbReference type="PANTHER" id="PTHR11662:SF399">
    <property type="entry name" value="FI19708P1-RELATED"/>
    <property type="match status" value="1"/>
</dbReference>
<evidence type="ECO:0000256" key="11">
    <source>
        <dbReference type="SAM" id="Phobius"/>
    </source>
</evidence>
<feature type="transmembrane region" description="Helical" evidence="11">
    <location>
        <begin position="304"/>
        <end position="324"/>
    </location>
</feature>
<feature type="domain" description="Major facilitator superfamily (MFS) profile" evidence="12">
    <location>
        <begin position="148"/>
        <end position="584"/>
    </location>
</feature>
<evidence type="ECO:0000313" key="13">
    <source>
        <dbReference type="EMBL" id="KAA8498194.1"/>
    </source>
</evidence>
<reference evidence="14" key="1">
    <citation type="journal article" date="2019" name="Nat. Commun.">
        <title>Expansion of phycobilisome linker gene families in mesophilic red algae.</title>
        <authorList>
            <person name="Lee J."/>
            <person name="Kim D."/>
            <person name="Bhattacharya D."/>
            <person name="Yoon H.S."/>
        </authorList>
    </citation>
    <scope>NUCLEOTIDE SEQUENCE [LARGE SCALE GENOMIC DNA]</scope>
    <source>
        <strain evidence="14">CCMP 1328</strain>
    </source>
</reference>
<organism evidence="13 14">
    <name type="scientific">Porphyridium purpureum</name>
    <name type="common">Red alga</name>
    <name type="synonym">Porphyridium cruentum</name>
    <dbReference type="NCBI Taxonomy" id="35688"/>
    <lineage>
        <taxon>Eukaryota</taxon>
        <taxon>Rhodophyta</taxon>
        <taxon>Bangiophyceae</taxon>
        <taxon>Porphyridiales</taxon>
        <taxon>Porphyridiaceae</taxon>
        <taxon>Porphyridium</taxon>
    </lineage>
</organism>
<feature type="transmembrane region" description="Helical" evidence="11">
    <location>
        <begin position="186"/>
        <end position="206"/>
    </location>
</feature>
<protein>
    <submittedName>
        <fullName evidence="13">Putative anion transporter 4, chloroplastic</fullName>
    </submittedName>
</protein>
<feature type="transmembrane region" description="Helical" evidence="11">
    <location>
        <begin position="239"/>
        <end position="257"/>
    </location>
</feature>
<feature type="region of interest" description="Disordered" evidence="10">
    <location>
        <begin position="31"/>
        <end position="51"/>
    </location>
</feature>
<feature type="transmembrane region" description="Helical" evidence="11">
    <location>
        <begin position="213"/>
        <end position="233"/>
    </location>
</feature>
<dbReference type="Pfam" id="PF07690">
    <property type="entry name" value="MFS_1"/>
    <property type="match status" value="1"/>
</dbReference>
<evidence type="ECO:0000256" key="9">
    <source>
        <dbReference type="ARBA" id="ARBA00024362"/>
    </source>
</evidence>
<evidence type="ECO:0000256" key="5">
    <source>
        <dbReference type="ARBA" id="ARBA00022692"/>
    </source>
</evidence>
<evidence type="ECO:0000256" key="7">
    <source>
        <dbReference type="ARBA" id="ARBA00022989"/>
    </source>
</evidence>
<evidence type="ECO:0000313" key="14">
    <source>
        <dbReference type="Proteomes" id="UP000324585"/>
    </source>
</evidence>
<dbReference type="InterPro" id="IPR011701">
    <property type="entry name" value="MFS"/>
</dbReference>
<dbReference type="Gene3D" id="1.20.1250.20">
    <property type="entry name" value="MFS general substrate transporter like domains"/>
    <property type="match status" value="2"/>
</dbReference>
<feature type="region of interest" description="Disordered" evidence="10">
    <location>
        <begin position="353"/>
        <end position="375"/>
    </location>
</feature>
<dbReference type="PROSITE" id="PS50850">
    <property type="entry name" value="MFS"/>
    <property type="match status" value="1"/>
</dbReference>
<evidence type="ECO:0000256" key="8">
    <source>
        <dbReference type="ARBA" id="ARBA00023136"/>
    </source>
</evidence>
<dbReference type="InterPro" id="IPR050382">
    <property type="entry name" value="MFS_Na/Anion_cotransporter"/>
</dbReference>
<keyword evidence="5 11" id="KW-0812">Transmembrane</keyword>
<accession>A0A5J4Z5D1</accession>
<keyword evidence="8 11" id="KW-0472">Membrane</keyword>
<feature type="transmembrane region" description="Helical" evidence="11">
    <location>
        <begin position="557"/>
        <end position="579"/>
    </location>
</feature>
<gene>
    <name evidence="13" type="ORF">FVE85_5779</name>
</gene>
<proteinExistence type="inferred from homology"/>
<comment type="subcellular location">
    <subcellularLocation>
        <location evidence="1">Membrane</location>
        <topology evidence="1">Multi-pass membrane protein</topology>
    </subcellularLocation>
    <subcellularLocation>
        <location evidence="2">Plastid</location>
        <location evidence="2">Chloroplast</location>
    </subcellularLocation>
</comment>
<dbReference type="InterPro" id="IPR036259">
    <property type="entry name" value="MFS_trans_sf"/>
</dbReference>
<keyword evidence="14" id="KW-1185">Reference proteome</keyword>
<feature type="transmembrane region" description="Helical" evidence="11">
    <location>
        <begin position="526"/>
        <end position="551"/>
    </location>
</feature>
<dbReference type="FunFam" id="1.20.1250.20:FF:000086">
    <property type="entry name" value="ascorbate transporter, chloroplastic isoform X2"/>
    <property type="match status" value="1"/>
</dbReference>
<dbReference type="PANTHER" id="PTHR11662">
    <property type="entry name" value="SOLUTE CARRIER FAMILY 17"/>
    <property type="match status" value="1"/>
</dbReference>
<dbReference type="FunFam" id="1.20.1250.20:FF:000058">
    <property type="entry name" value="ascorbate transporter, chloroplastic isoform X1"/>
    <property type="match status" value="1"/>
</dbReference>
<dbReference type="CDD" id="cd17380">
    <property type="entry name" value="MFS_SLC17A9_like"/>
    <property type="match status" value="1"/>
</dbReference>
<evidence type="ECO:0000256" key="10">
    <source>
        <dbReference type="SAM" id="MobiDB-lite"/>
    </source>
</evidence>
<dbReference type="InterPro" id="IPR020846">
    <property type="entry name" value="MFS_dom"/>
</dbReference>
<dbReference type="SUPFAM" id="SSF103473">
    <property type="entry name" value="MFS general substrate transporter"/>
    <property type="match status" value="1"/>
</dbReference>
<feature type="transmembrane region" description="Helical" evidence="11">
    <location>
        <begin position="277"/>
        <end position="298"/>
    </location>
</feature>
<evidence type="ECO:0000256" key="4">
    <source>
        <dbReference type="ARBA" id="ARBA00022640"/>
    </source>
</evidence>
<sequence>MYLDERRCSRSERVASAPAFASVLSVSLRRGAPSQKSYDEPRCAQKSRARSAVRGTLTPLLFERLADGARGPQLGRSDFGGQRALSSSKMKRKQICSALFMSDSPEGRSLLEIPKPAEGSSADANNDMPRLTTANVLNPAAWPERYKVVFMTFISFIICNMDRINVSIAILPMAKTYGWSQSTVGIIQSSFFWGYVLTQIPGGYLASRFGGKAVLGAGVVAWSLMTFITPMAASHSLPALLVARALLGIGEGVAMPAMNQMISSWVPSSERSRSLSLIYSGMYLGSVVGLLLCPQLIISFGWPSVFYTFGALGFVWWAGWLFGIGSSPEACAGISDAEKRFILDDSGNSRKEVDFDANDDSGDEHGNEESSGSGNRVVALQDGSIPWLKFFQNPAVWAINISHFCVTWGYFVLLTWLPTFFTMELGFDLSSSSLFAIIPWLAMFVFANVGGQIADRLLTMGLSRTLVRKTMQTIGFLGPAAFLTLVASADSAMAAVTYMSFALGLGSFSQSGVYSNHQDIGPRYAGILLGISNTFAAVPGIVGVALTGVLLDSTGGNWNVVFGIAVGFYLLGTIVYNSFASGERQFE</sequence>
<evidence type="ECO:0000259" key="12">
    <source>
        <dbReference type="PROSITE" id="PS50850"/>
    </source>
</evidence>
<evidence type="ECO:0000256" key="2">
    <source>
        <dbReference type="ARBA" id="ARBA00004229"/>
    </source>
</evidence>